<dbReference type="Gene3D" id="3.40.50.970">
    <property type="match status" value="2"/>
</dbReference>
<evidence type="ECO:0000256" key="5">
    <source>
        <dbReference type="ARBA" id="ARBA00022723"/>
    </source>
</evidence>
<organism evidence="12 13">
    <name type="scientific">Caldicellulosiruptor changbaiensis</name>
    <dbReference type="NCBI Taxonomy" id="1222016"/>
    <lineage>
        <taxon>Bacteria</taxon>
        <taxon>Bacillati</taxon>
        <taxon>Bacillota</taxon>
        <taxon>Bacillota incertae sedis</taxon>
        <taxon>Caldicellulosiruptorales</taxon>
        <taxon>Caldicellulosiruptoraceae</taxon>
        <taxon>Caldicellulosiruptor</taxon>
    </lineage>
</organism>
<evidence type="ECO:0000256" key="1">
    <source>
        <dbReference type="ARBA" id="ARBA00004980"/>
    </source>
</evidence>
<reference evidence="12 13" key="1">
    <citation type="submission" date="2018-12" db="EMBL/GenBank/DDBJ databases">
        <title>Genome sequence from the cellulolytic species, Caldicellulosiruptor changbaiensis.</title>
        <authorList>
            <person name="Blumer-Schuette S.E."/>
            <person name="Mendoza C."/>
        </authorList>
    </citation>
    <scope>NUCLEOTIDE SEQUENCE [LARGE SCALE GENOMIC DNA]</scope>
    <source>
        <strain evidence="12 13">CBS-Z</strain>
    </source>
</reference>
<feature type="binding site" evidence="10">
    <location>
        <position position="174"/>
    </location>
    <ligand>
        <name>Mg(2+)</name>
        <dbReference type="ChEBI" id="CHEBI:18420"/>
    </ligand>
</feature>
<dbReference type="InterPro" id="IPR005477">
    <property type="entry name" value="Dxylulose-5-P_synthase"/>
</dbReference>
<dbReference type="Pfam" id="PF02780">
    <property type="entry name" value="Transketolase_C"/>
    <property type="match status" value="1"/>
</dbReference>
<dbReference type="AlphaFoldDB" id="A0A3T0D5Y3"/>
<feature type="domain" description="Transketolase-like pyrimidine-binding" evidence="11">
    <location>
        <begin position="315"/>
        <end position="479"/>
    </location>
</feature>
<evidence type="ECO:0000256" key="7">
    <source>
        <dbReference type="ARBA" id="ARBA00022977"/>
    </source>
</evidence>
<accession>A0A3T0D5Y3</accession>
<evidence type="ECO:0000256" key="8">
    <source>
        <dbReference type="ARBA" id="ARBA00023052"/>
    </source>
</evidence>
<dbReference type="Proteomes" id="UP000282930">
    <property type="component" value="Chromosome"/>
</dbReference>
<gene>
    <name evidence="10 12" type="primary">dxs</name>
    <name evidence="12" type="ORF">ELD05_07035</name>
</gene>
<comment type="subunit">
    <text evidence="3 10">Homodimer.</text>
</comment>
<dbReference type="EMBL" id="CP034791">
    <property type="protein sequence ID" value="AZT90418.1"/>
    <property type="molecule type" value="Genomic_DNA"/>
</dbReference>
<feature type="binding site" evidence="10">
    <location>
        <position position="73"/>
    </location>
    <ligand>
        <name>thiamine diphosphate</name>
        <dbReference type="ChEBI" id="CHEBI:58937"/>
    </ligand>
</feature>
<dbReference type="SUPFAM" id="SSF52922">
    <property type="entry name" value="TK C-terminal domain-like"/>
    <property type="match status" value="1"/>
</dbReference>
<dbReference type="InterPro" id="IPR029061">
    <property type="entry name" value="THDP-binding"/>
</dbReference>
<evidence type="ECO:0000256" key="10">
    <source>
        <dbReference type="HAMAP-Rule" id="MF_00315"/>
    </source>
</evidence>
<dbReference type="Pfam" id="PF13292">
    <property type="entry name" value="DXP_synthase_N"/>
    <property type="match status" value="1"/>
</dbReference>
<dbReference type="CDD" id="cd02007">
    <property type="entry name" value="TPP_DXS"/>
    <property type="match status" value="1"/>
</dbReference>
<name>A0A3T0D5Y3_9FIRM</name>
<feature type="binding site" evidence="10">
    <location>
        <position position="174"/>
    </location>
    <ligand>
        <name>thiamine diphosphate</name>
        <dbReference type="ChEBI" id="CHEBI:58937"/>
    </ligand>
</feature>
<feature type="binding site" evidence="10">
    <location>
        <position position="366"/>
    </location>
    <ligand>
        <name>thiamine diphosphate</name>
        <dbReference type="ChEBI" id="CHEBI:58937"/>
    </ligand>
</feature>
<dbReference type="HAMAP" id="MF_00315">
    <property type="entry name" value="DXP_synth"/>
    <property type="match status" value="1"/>
</dbReference>
<comment type="cofactor">
    <cofactor evidence="10">
        <name>thiamine diphosphate</name>
        <dbReference type="ChEBI" id="CHEBI:58937"/>
    </cofactor>
    <text evidence="10">Binds 1 thiamine pyrophosphate per subunit.</text>
</comment>
<dbReference type="GO" id="GO:0009228">
    <property type="term" value="P:thiamine biosynthetic process"/>
    <property type="evidence" value="ECO:0007669"/>
    <property type="project" value="UniProtKB-UniRule"/>
</dbReference>
<comment type="pathway">
    <text evidence="1 10">Metabolic intermediate biosynthesis; 1-deoxy-D-xylulose 5-phosphate biosynthesis; 1-deoxy-D-xylulose 5-phosphate from D-glyceraldehyde 3-phosphate and pyruvate: step 1/1.</text>
</comment>
<evidence type="ECO:0000256" key="3">
    <source>
        <dbReference type="ARBA" id="ARBA00011738"/>
    </source>
</evidence>
<dbReference type="GO" id="GO:0005829">
    <property type="term" value="C:cytosol"/>
    <property type="evidence" value="ECO:0007669"/>
    <property type="project" value="TreeGrafter"/>
</dbReference>
<evidence type="ECO:0000259" key="11">
    <source>
        <dbReference type="SMART" id="SM00861"/>
    </source>
</evidence>
<dbReference type="PANTHER" id="PTHR43322">
    <property type="entry name" value="1-D-DEOXYXYLULOSE 5-PHOSPHATE SYNTHASE-RELATED"/>
    <property type="match status" value="1"/>
</dbReference>
<evidence type="ECO:0000313" key="13">
    <source>
        <dbReference type="Proteomes" id="UP000282930"/>
    </source>
</evidence>
<dbReference type="KEGG" id="ccha:ELD05_07035"/>
<dbReference type="FunFam" id="3.40.50.970:FF:000005">
    <property type="entry name" value="1-deoxy-D-xylulose-5-phosphate synthase"/>
    <property type="match status" value="1"/>
</dbReference>
<keyword evidence="4 10" id="KW-0808">Transferase</keyword>
<dbReference type="CDD" id="cd07033">
    <property type="entry name" value="TPP_PYR_DXS_TK_like"/>
    <property type="match status" value="1"/>
</dbReference>
<evidence type="ECO:0000256" key="9">
    <source>
        <dbReference type="ARBA" id="ARBA00023229"/>
    </source>
</evidence>
<dbReference type="GO" id="GO:0016114">
    <property type="term" value="P:terpenoid biosynthetic process"/>
    <property type="evidence" value="ECO:0007669"/>
    <property type="project" value="UniProtKB-UniRule"/>
</dbReference>
<keyword evidence="9 10" id="KW-0414">Isoprene biosynthesis</keyword>
<dbReference type="GO" id="GO:0008661">
    <property type="term" value="F:1-deoxy-D-xylulose-5-phosphate synthase activity"/>
    <property type="evidence" value="ECO:0007669"/>
    <property type="project" value="UniProtKB-UniRule"/>
</dbReference>
<proteinExistence type="inferred from homology"/>
<comment type="similarity">
    <text evidence="2 10">Belongs to the transketolase family. DXPS subfamily.</text>
</comment>
<evidence type="ECO:0000313" key="12">
    <source>
        <dbReference type="EMBL" id="AZT90418.1"/>
    </source>
</evidence>
<keyword evidence="5 10" id="KW-0479">Metal-binding</keyword>
<dbReference type="InterPro" id="IPR005475">
    <property type="entry name" value="Transketolase-like_Pyr-bd"/>
</dbReference>
<keyword evidence="6 10" id="KW-0460">Magnesium</keyword>
<protein>
    <recommendedName>
        <fullName evidence="10">1-deoxy-D-xylulose-5-phosphate synthase</fullName>
        <ecNumber evidence="10">2.2.1.7</ecNumber>
    </recommendedName>
    <alternativeName>
        <fullName evidence="10">1-deoxyxylulose-5-phosphate synthase</fullName>
        <shortName evidence="10">DXP synthase</shortName>
        <shortName evidence="10">DXPS</shortName>
    </alternativeName>
</protein>
<evidence type="ECO:0000256" key="6">
    <source>
        <dbReference type="ARBA" id="ARBA00022842"/>
    </source>
</evidence>
<dbReference type="GO" id="GO:0030976">
    <property type="term" value="F:thiamine pyrophosphate binding"/>
    <property type="evidence" value="ECO:0007669"/>
    <property type="project" value="UniProtKB-UniRule"/>
</dbReference>
<evidence type="ECO:0000256" key="2">
    <source>
        <dbReference type="ARBA" id="ARBA00011081"/>
    </source>
</evidence>
<dbReference type="InterPro" id="IPR033248">
    <property type="entry name" value="Transketolase_C"/>
</dbReference>
<dbReference type="UniPathway" id="UPA00064">
    <property type="reaction ID" value="UER00091"/>
</dbReference>
<dbReference type="GO" id="GO:0019288">
    <property type="term" value="P:isopentenyl diphosphate biosynthetic process, methylerythritol 4-phosphate pathway"/>
    <property type="evidence" value="ECO:0007669"/>
    <property type="project" value="TreeGrafter"/>
</dbReference>
<dbReference type="PANTHER" id="PTHR43322:SF5">
    <property type="entry name" value="1-DEOXY-D-XYLULOSE-5-PHOSPHATE SYNTHASE, CHLOROPLASTIC"/>
    <property type="match status" value="1"/>
</dbReference>
<dbReference type="NCBIfam" id="TIGR00204">
    <property type="entry name" value="dxs"/>
    <property type="match status" value="1"/>
</dbReference>
<comment type="cofactor">
    <cofactor evidence="10">
        <name>Mg(2+)</name>
        <dbReference type="ChEBI" id="CHEBI:18420"/>
    </cofactor>
    <text evidence="10">Binds 1 Mg(2+) ion per subunit.</text>
</comment>
<dbReference type="InterPro" id="IPR009014">
    <property type="entry name" value="Transketo_C/PFOR_II"/>
</dbReference>
<dbReference type="RefSeq" id="WP_127351874.1">
    <property type="nucleotide sequence ID" value="NZ_CP034791.1"/>
</dbReference>
<sequence>MSILEKVNYPEDIKKLSISELYTLSEEIREFLLYNIANTGGHLAANLGVVELTLALLYTFNPPEDKIVWDVGHQCYVYKILTGRKERFATLRKLGGLSGFPKSKESIYDSFDTGHSSTSISVALGFAIARDLNHKDYNVIAVIGDGALTGGLAYEGLNNAGRYNGKLLVILNDNQMSISKNVGAIAKYLSKVRTQPRYFKLKKATDELVANIPFIGEKLNQLVRKLKGGLKYILFPGMLFEALGFEYYGPIDGHDIKKMCEVFENVKNLTKPVLVHIVTQKGKGYEHAERFPEKYHGVPPFDIETGNHLTDTNSKSFSEVLGDKLCELAKENQKIVGITAAMPDGTGLTKFAKMYPERFFDVGIAEEHAVTFAAALAKEGFKPFVAIYSTFLQRAFDQIIHDVCLQNLNVVFCIDRAGLVGEDGETHHGSFDISYLTLIPNLTVMAPKDTKEFEMMLDFAAAYHDGPIAIRYPRGTTKIVGVYEPILFGKSEILVEGSNLAIFTVGRHVSMLYDIIKENNLNVTLINVRFLKPLDVELVEKITKTHKKILIVEDNTVIGGLGEKIKGIIAEINSLNLVKHIGLLDKFIQHGSISELYSLLGLDKENLKNVIMELIAD</sequence>
<dbReference type="NCBIfam" id="NF003933">
    <property type="entry name" value="PRK05444.2-2"/>
    <property type="match status" value="1"/>
</dbReference>
<feature type="binding site" evidence="10">
    <location>
        <begin position="114"/>
        <end position="116"/>
    </location>
    <ligand>
        <name>thiamine diphosphate</name>
        <dbReference type="ChEBI" id="CHEBI:58937"/>
    </ligand>
</feature>
<feature type="binding site" evidence="10">
    <location>
        <begin position="146"/>
        <end position="147"/>
    </location>
    <ligand>
        <name>thiamine diphosphate</name>
        <dbReference type="ChEBI" id="CHEBI:58937"/>
    </ligand>
</feature>
<dbReference type="SUPFAM" id="SSF52518">
    <property type="entry name" value="Thiamin diphosphate-binding fold (THDP-binding)"/>
    <property type="match status" value="2"/>
</dbReference>
<dbReference type="SMART" id="SM00861">
    <property type="entry name" value="Transket_pyr"/>
    <property type="match status" value="1"/>
</dbReference>
<dbReference type="Pfam" id="PF02779">
    <property type="entry name" value="Transket_pyr"/>
    <property type="match status" value="1"/>
</dbReference>
<feature type="binding site" evidence="10">
    <location>
        <position position="145"/>
    </location>
    <ligand>
        <name>Mg(2+)</name>
        <dbReference type="ChEBI" id="CHEBI:18420"/>
    </ligand>
</feature>
<comment type="catalytic activity">
    <reaction evidence="10">
        <text>D-glyceraldehyde 3-phosphate + pyruvate + H(+) = 1-deoxy-D-xylulose 5-phosphate + CO2</text>
        <dbReference type="Rhea" id="RHEA:12605"/>
        <dbReference type="ChEBI" id="CHEBI:15361"/>
        <dbReference type="ChEBI" id="CHEBI:15378"/>
        <dbReference type="ChEBI" id="CHEBI:16526"/>
        <dbReference type="ChEBI" id="CHEBI:57792"/>
        <dbReference type="ChEBI" id="CHEBI:59776"/>
        <dbReference type="EC" id="2.2.1.7"/>
    </reaction>
</comment>
<keyword evidence="7 10" id="KW-0784">Thiamine biosynthesis</keyword>
<feature type="binding site" evidence="10">
    <location>
        <position position="285"/>
    </location>
    <ligand>
        <name>thiamine diphosphate</name>
        <dbReference type="ChEBI" id="CHEBI:58937"/>
    </ligand>
</feature>
<keyword evidence="13" id="KW-1185">Reference proteome</keyword>
<keyword evidence="8 10" id="KW-0786">Thiamine pyrophosphate</keyword>
<evidence type="ECO:0000256" key="4">
    <source>
        <dbReference type="ARBA" id="ARBA00022679"/>
    </source>
</evidence>
<dbReference type="GO" id="GO:0000287">
    <property type="term" value="F:magnesium ion binding"/>
    <property type="evidence" value="ECO:0007669"/>
    <property type="project" value="UniProtKB-UniRule"/>
</dbReference>
<dbReference type="EC" id="2.2.1.7" evidence="10"/>
<dbReference type="Gene3D" id="3.40.50.920">
    <property type="match status" value="1"/>
</dbReference>
<comment type="function">
    <text evidence="10">Catalyzes the acyloin condensation reaction between C atoms 2 and 3 of pyruvate and glyceraldehyde 3-phosphate to yield 1-deoxy-D-xylulose-5-phosphate (DXP).</text>
</comment>